<name>A0A2N9G659_FAGSY</name>
<dbReference type="GO" id="GO:0008270">
    <property type="term" value="F:zinc ion binding"/>
    <property type="evidence" value="ECO:0007669"/>
    <property type="project" value="UniProtKB-KW"/>
</dbReference>
<dbReference type="PROSITE" id="PS50884">
    <property type="entry name" value="ZF_DOF_2"/>
    <property type="match status" value="1"/>
</dbReference>
<keyword evidence="3 9" id="KW-0862">Zinc</keyword>
<evidence type="ECO:0000256" key="10">
    <source>
        <dbReference type="SAM" id="MobiDB-lite"/>
    </source>
</evidence>
<proteinExistence type="predicted"/>
<keyword evidence="2 8" id="KW-0863">Zinc-finger</keyword>
<dbReference type="GO" id="GO:0003700">
    <property type="term" value="F:DNA-binding transcription factor activity"/>
    <property type="evidence" value="ECO:0007669"/>
    <property type="project" value="UniProtKB-UniRule"/>
</dbReference>
<feature type="compositionally biased region" description="Polar residues" evidence="10">
    <location>
        <begin position="71"/>
        <end position="91"/>
    </location>
</feature>
<evidence type="ECO:0000256" key="1">
    <source>
        <dbReference type="ARBA" id="ARBA00022723"/>
    </source>
</evidence>
<evidence type="ECO:0000256" key="4">
    <source>
        <dbReference type="ARBA" id="ARBA00023015"/>
    </source>
</evidence>
<dbReference type="GO" id="GO:0003677">
    <property type="term" value="F:DNA binding"/>
    <property type="evidence" value="ECO:0007669"/>
    <property type="project" value="UniProtKB-UniRule"/>
</dbReference>
<dbReference type="Pfam" id="PF02701">
    <property type="entry name" value="Zn_ribbon_Dof"/>
    <property type="match status" value="1"/>
</dbReference>
<evidence type="ECO:0000259" key="11">
    <source>
        <dbReference type="PROSITE" id="PS50884"/>
    </source>
</evidence>
<protein>
    <recommendedName>
        <fullName evidence="9">Dof zinc finger protein</fullName>
    </recommendedName>
</protein>
<gene>
    <name evidence="12" type="ORF">FSB_LOCUS26028</name>
</gene>
<reference evidence="12" key="1">
    <citation type="submission" date="2018-02" db="EMBL/GenBank/DDBJ databases">
        <authorList>
            <person name="Cohen D.B."/>
            <person name="Kent A.D."/>
        </authorList>
    </citation>
    <scope>NUCLEOTIDE SEQUENCE</scope>
</reference>
<keyword evidence="4 9" id="KW-0805">Transcription regulation</keyword>
<comment type="subcellular location">
    <subcellularLocation>
        <location evidence="8 9">Nucleus</location>
    </subcellularLocation>
</comment>
<dbReference type="InterPro" id="IPR003851">
    <property type="entry name" value="Znf_Dof"/>
</dbReference>
<evidence type="ECO:0000256" key="9">
    <source>
        <dbReference type="RuleBase" id="RU369094"/>
    </source>
</evidence>
<keyword evidence="6 9" id="KW-0804">Transcription</keyword>
<evidence type="ECO:0000256" key="5">
    <source>
        <dbReference type="ARBA" id="ARBA00023125"/>
    </source>
</evidence>
<dbReference type="GO" id="GO:0005634">
    <property type="term" value="C:nucleus"/>
    <property type="evidence" value="ECO:0007669"/>
    <property type="project" value="UniProtKB-SubCell"/>
</dbReference>
<accession>A0A2N9G659</accession>
<dbReference type="PROSITE" id="PS01361">
    <property type="entry name" value="ZF_DOF_1"/>
    <property type="match status" value="1"/>
</dbReference>
<keyword evidence="1 9" id="KW-0479">Metal-binding</keyword>
<feature type="domain" description="Dof-type" evidence="11">
    <location>
        <begin position="13"/>
        <end position="67"/>
    </location>
</feature>
<evidence type="ECO:0000256" key="3">
    <source>
        <dbReference type="ARBA" id="ARBA00022833"/>
    </source>
</evidence>
<evidence type="ECO:0000256" key="2">
    <source>
        <dbReference type="ARBA" id="ARBA00022771"/>
    </source>
</evidence>
<evidence type="ECO:0000256" key="6">
    <source>
        <dbReference type="ARBA" id="ARBA00023163"/>
    </source>
</evidence>
<organism evidence="12">
    <name type="scientific">Fagus sylvatica</name>
    <name type="common">Beechnut</name>
    <dbReference type="NCBI Taxonomy" id="28930"/>
    <lineage>
        <taxon>Eukaryota</taxon>
        <taxon>Viridiplantae</taxon>
        <taxon>Streptophyta</taxon>
        <taxon>Embryophyta</taxon>
        <taxon>Tracheophyta</taxon>
        <taxon>Spermatophyta</taxon>
        <taxon>Magnoliopsida</taxon>
        <taxon>eudicotyledons</taxon>
        <taxon>Gunneridae</taxon>
        <taxon>Pentapetalae</taxon>
        <taxon>rosids</taxon>
        <taxon>fabids</taxon>
        <taxon>Fagales</taxon>
        <taxon>Fagaceae</taxon>
        <taxon>Fagus</taxon>
    </lineage>
</organism>
<feature type="region of interest" description="Disordered" evidence="10">
    <location>
        <begin position="64"/>
        <end position="91"/>
    </location>
</feature>
<comment type="function">
    <text evidence="9">Transcription factor that binds specifically to a 5'-AA[AG]G-3' consensus core sequence.</text>
</comment>
<dbReference type="PANTHER" id="PTHR31992">
    <property type="entry name" value="DOF ZINC FINGER PROTEIN DOF1.4-RELATED"/>
    <property type="match status" value="1"/>
</dbReference>
<evidence type="ECO:0000256" key="8">
    <source>
        <dbReference type="PROSITE-ProRule" id="PRU00071"/>
    </source>
</evidence>
<sequence length="277" mass="30649">MERGWKPNVEISPNCPRCGSSNTKFCYYNNYSLTQPRYFCKGCRRYWTKGGSLRNVPVGGGCRKNRRASKSLRQSNDHGVQSRNLAYGNFSNDPTGHSFGVKGKECTTSSSMMQPDGSHIDLALVYANFLNQKPDCKKDFELPELPGGGHHFNSTNSEFSSVSNTNLSTSTQLENGFFGCHTTSLSELPLENCASGNNQMYLSSEQSIRHETSNYGLPPLPGEEIASQEVLWSSSHQMMVNHSFQATQLPVLGPEAPDPNSLISNWSTFDLSSDDTF</sequence>
<dbReference type="InterPro" id="IPR045174">
    <property type="entry name" value="Dof"/>
</dbReference>
<keyword evidence="5 8" id="KW-0238">DNA-binding</keyword>
<evidence type="ECO:0000256" key="7">
    <source>
        <dbReference type="ARBA" id="ARBA00023242"/>
    </source>
</evidence>
<dbReference type="PANTHER" id="PTHR31992:SF111">
    <property type="entry name" value="DOF ZINC FINGER PROTEIN DOF3.5"/>
    <property type="match status" value="1"/>
</dbReference>
<evidence type="ECO:0000313" key="12">
    <source>
        <dbReference type="EMBL" id="SPC98146.1"/>
    </source>
</evidence>
<dbReference type="AlphaFoldDB" id="A0A2N9G659"/>
<keyword evidence="7 8" id="KW-0539">Nucleus</keyword>
<dbReference type="EMBL" id="OIVN01001836">
    <property type="protein sequence ID" value="SPC98146.1"/>
    <property type="molecule type" value="Genomic_DNA"/>
</dbReference>